<keyword evidence="2" id="KW-1185">Reference proteome</keyword>
<dbReference type="Proteomes" id="UP000054770">
    <property type="component" value="Unassembled WGS sequence"/>
</dbReference>
<organism evidence="1 2">
    <name type="scientific">Caballeronia choica</name>
    <dbReference type="NCBI Taxonomy" id="326476"/>
    <lineage>
        <taxon>Bacteria</taxon>
        <taxon>Pseudomonadati</taxon>
        <taxon>Pseudomonadota</taxon>
        <taxon>Betaproteobacteria</taxon>
        <taxon>Burkholderiales</taxon>
        <taxon>Burkholderiaceae</taxon>
        <taxon>Caballeronia</taxon>
    </lineage>
</organism>
<sequence>MNNWRGRPIFCSGSAIISFHCAIQPTVRAIAKMHVNIDVGMPSARCTMPE</sequence>
<protein>
    <submittedName>
        <fullName evidence="1">Uncharacterized protein</fullName>
    </submittedName>
</protein>
<accession>A0A158L4Y1</accession>
<reference evidence="1" key="1">
    <citation type="submission" date="2016-01" db="EMBL/GenBank/DDBJ databases">
        <authorList>
            <person name="Peeters C."/>
        </authorList>
    </citation>
    <scope>NUCLEOTIDE SEQUENCE [LARGE SCALE GENOMIC DNA]</scope>
    <source>
        <strain evidence="1">LMG 22940</strain>
    </source>
</reference>
<evidence type="ECO:0000313" key="2">
    <source>
        <dbReference type="Proteomes" id="UP000054770"/>
    </source>
</evidence>
<dbReference type="EMBL" id="FCON02000414">
    <property type="protein sequence ID" value="SAL88426.1"/>
    <property type="molecule type" value="Genomic_DNA"/>
</dbReference>
<comment type="caution">
    <text evidence="1">The sequence shown here is derived from an EMBL/GenBank/DDBJ whole genome shotgun (WGS) entry which is preliminary data.</text>
</comment>
<gene>
    <name evidence="1" type="ORF">AWB68_08772</name>
</gene>
<proteinExistence type="predicted"/>
<name>A0A158L4Y1_9BURK</name>
<evidence type="ECO:0000313" key="1">
    <source>
        <dbReference type="EMBL" id="SAL88426.1"/>
    </source>
</evidence>
<dbReference type="AlphaFoldDB" id="A0A158L4Y1"/>